<keyword evidence="4" id="KW-0597">Phosphoprotein</keyword>
<evidence type="ECO:0000256" key="3">
    <source>
        <dbReference type="ARBA" id="ARBA00022448"/>
    </source>
</evidence>
<keyword evidence="5 9" id="KW-0812">Transmembrane</keyword>
<evidence type="ECO:0000256" key="6">
    <source>
        <dbReference type="ARBA" id="ARBA00022989"/>
    </source>
</evidence>
<comment type="similarity">
    <text evidence="8">Belongs to the major facilitator superfamily. Phosphate:H(+) symporter (TC 2.A.1.9) family.</text>
</comment>
<dbReference type="InterPro" id="IPR018456">
    <property type="entry name" value="PTR2_symporter_CS"/>
</dbReference>
<feature type="transmembrane region" description="Helical" evidence="9">
    <location>
        <begin position="228"/>
        <end position="249"/>
    </location>
</feature>
<dbReference type="OrthoDB" id="8904098at2759"/>
<comment type="caution">
    <text evidence="10">The sequence shown here is derived from an EMBL/GenBank/DDBJ whole genome shotgun (WGS) entry which is preliminary data.</text>
</comment>
<evidence type="ECO:0000256" key="8">
    <source>
        <dbReference type="ARBA" id="ARBA00044504"/>
    </source>
</evidence>
<feature type="transmembrane region" description="Helical" evidence="9">
    <location>
        <begin position="470"/>
        <end position="489"/>
    </location>
</feature>
<evidence type="ECO:0000313" key="10">
    <source>
        <dbReference type="EMBL" id="KAF7125007.1"/>
    </source>
</evidence>
<feature type="transmembrane region" description="Helical" evidence="9">
    <location>
        <begin position="418"/>
        <end position="438"/>
    </location>
</feature>
<dbReference type="AlphaFoldDB" id="A0A834G3M0"/>
<dbReference type="FunFam" id="1.20.1250.20:FF:000147">
    <property type="entry name" value="Protein NRT1/ PTR family 5.10"/>
    <property type="match status" value="1"/>
</dbReference>
<comment type="similarity">
    <text evidence="2">Belongs to the major facilitator superfamily. Proton-dependent oligopeptide transporter (POT/PTR) (TC 2.A.17) family.</text>
</comment>
<dbReference type="GO" id="GO:0009705">
    <property type="term" value="C:plant-type vacuole membrane"/>
    <property type="evidence" value="ECO:0007669"/>
    <property type="project" value="UniProtKB-ARBA"/>
</dbReference>
<feature type="transmembrane region" description="Helical" evidence="9">
    <location>
        <begin position="113"/>
        <end position="133"/>
    </location>
</feature>
<gene>
    <name evidence="10" type="ORF">RHSIM_Rhsim12G0006500</name>
</gene>
<dbReference type="CDD" id="cd17417">
    <property type="entry name" value="MFS_NPF5"/>
    <property type="match status" value="1"/>
</dbReference>
<name>A0A834G3M0_RHOSS</name>
<dbReference type="EMBL" id="WJXA01000012">
    <property type="protein sequence ID" value="KAF7125007.1"/>
    <property type="molecule type" value="Genomic_DNA"/>
</dbReference>
<evidence type="ECO:0000256" key="2">
    <source>
        <dbReference type="ARBA" id="ARBA00005982"/>
    </source>
</evidence>
<keyword evidence="3" id="KW-0813">Transport</keyword>
<feature type="transmembrane region" description="Helical" evidence="9">
    <location>
        <begin position="501"/>
        <end position="522"/>
    </location>
</feature>
<dbReference type="SUPFAM" id="SSF103473">
    <property type="entry name" value="MFS general substrate transporter"/>
    <property type="match status" value="1"/>
</dbReference>
<reference evidence="10" key="1">
    <citation type="submission" date="2019-11" db="EMBL/GenBank/DDBJ databases">
        <authorList>
            <person name="Liu Y."/>
            <person name="Hou J."/>
            <person name="Li T.-Q."/>
            <person name="Guan C.-H."/>
            <person name="Wu X."/>
            <person name="Wu H.-Z."/>
            <person name="Ling F."/>
            <person name="Zhang R."/>
            <person name="Shi X.-G."/>
            <person name="Ren J.-P."/>
            <person name="Chen E.-F."/>
            <person name="Sun J.-M."/>
        </authorList>
    </citation>
    <scope>NUCLEOTIDE SEQUENCE</scope>
    <source>
        <strain evidence="10">Adult_tree_wgs_1</strain>
        <tissue evidence="10">Leaves</tissue>
    </source>
</reference>
<protein>
    <submittedName>
        <fullName evidence="10">Uncharacterized protein</fullName>
    </submittedName>
</protein>
<evidence type="ECO:0000256" key="1">
    <source>
        <dbReference type="ARBA" id="ARBA00004141"/>
    </source>
</evidence>
<dbReference type="Gene3D" id="1.20.1250.20">
    <property type="entry name" value="MFS general substrate transporter like domains"/>
    <property type="match status" value="1"/>
</dbReference>
<dbReference type="PROSITE" id="PS01022">
    <property type="entry name" value="PTR2_1"/>
    <property type="match status" value="1"/>
</dbReference>
<proteinExistence type="inferred from homology"/>
<organism evidence="10 11">
    <name type="scientific">Rhododendron simsii</name>
    <name type="common">Sims's rhododendron</name>
    <dbReference type="NCBI Taxonomy" id="118357"/>
    <lineage>
        <taxon>Eukaryota</taxon>
        <taxon>Viridiplantae</taxon>
        <taxon>Streptophyta</taxon>
        <taxon>Embryophyta</taxon>
        <taxon>Tracheophyta</taxon>
        <taxon>Spermatophyta</taxon>
        <taxon>Magnoliopsida</taxon>
        <taxon>eudicotyledons</taxon>
        <taxon>Gunneridae</taxon>
        <taxon>Pentapetalae</taxon>
        <taxon>asterids</taxon>
        <taxon>Ericales</taxon>
        <taxon>Ericaceae</taxon>
        <taxon>Ericoideae</taxon>
        <taxon>Rhodoreae</taxon>
        <taxon>Rhododendron</taxon>
    </lineage>
</organism>
<dbReference type="InterPro" id="IPR000109">
    <property type="entry name" value="POT_fam"/>
</dbReference>
<dbReference type="InterPro" id="IPR036259">
    <property type="entry name" value="MFS_trans_sf"/>
</dbReference>
<evidence type="ECO:0000256" key="4">
    <source>
        <dbReference type="ARBA" id="ARBA00022553"/>
    </source>
</evidence>
<feature type="transmembrane region" description="Helical" evidence="9">
    <location>
        <begin position="377"/>
        <end position="397"/>
    </location>
</feature>
<dbReference type="GO" id="GO:0042937">
    <property type="term" value="F:tripeptide transmembrane transporter activity"/>
    <property type="evidence" value="ECO:0007669"/>
    <property type="project" value="InterPro"/>
</dbReference>
<feature type="transmembrane region" description="Helical" evidence="9">
    <location>
        <begin position="87"/>
        <end position="107"/>
    </location>
</feature>
<dbReference type="GO" id="GO:0071916">
    <property type="term" value="F:dipeptide transmembrane transporter activity"/>
    <property type="evidence" value="ECO:0007669"/>
    <property type="project" value="InterPro"/>
</dbReference>
<dbReference type="Pfam" id="PF00854">
    <property type="entry name" value="PTR2"/>
    <property type="match status" value="1"/>
</dbReference>
<feature type="transmembrane region" description="Helical" evidence="9">
    <location>
        <begin position="546"/>
        <end position="565"/>
    </location>
</feature>
<accession>A0A834G3M0</accession>
<evidence type="ECO:0000256" key="9">
    <source>
        <dbReference type="SAM" id="Phobius"/>
    </source>
</evidence>
<dbReference type="PANTHER" id="PTHR11654">
    <property type="entry name" value="OLIGOPEPTIDE TRANSPORTER-RELATED"/>
    <property type="match status" value="1"/>
</dbReference>
<evidence type="ECO:0000256" key="7">
    <source>
        <dbReference type="ARBA" id="ARBA00023136"/>
    </source>
</evidence>
<evidence type="ECO:0000256" key="5">
    <source>
        <dbReference type="ARBA" id="ARBA00022692"/>
    </source>
</evidence>
<keyword evidence="6 9" id="KW-1133">Transmembrane helix</keyword>
<comment type="subcellular location">
    <subcellularLocation>
        <location evidence="1">Membrane</location>
        <topology evidence="1">Multi-pass membrane protein</topology>
    </subcellularLocation>
</comment>
<evidence type="ECO:0000313" key="11">
    <source>
        <dbReference type="Proteomes" id="UP000626092"/>
    </source>
</evidence>
<dbReference type="Proteomes" id="UP000626092">
    <property type="component" value="Unassembled WGS sequence"/>
</dbReference>
<dbReference type="InterPro" id="IPR044739">
    <property type="entry name" value="NRT1/PTR"/>
</dbReference>
<dbReference type="GO" id="GO:0080054">
    <property type="term" value="F:low-affinity nitrate transmembrane transporter activity"/>
    <property type="evidence" value="ECO:0007669"/>
    <property type="project" value="UniProtKB-ARBA"/>
</dbReference>
<keyword evidence="11" id="KW-1185">Reference proteome</keyword>
<keyword evidence="7 9" id="KW-0472">Membrane</keyword>
<feature type="transmembrane region" description="Helical" evidence="9">
    <location>
        <begin position="200"/>
        <end position="222"/>
    </location>
</feature>
<sequence length="572" mass="62243">MTISKAADVSESEWSPLLHDSGGSMVVDHIGCSADRSKSGGWRSAFFILGAELAERFAYFGIMSNLISYLTGPLGQSKATAAVNVNTWFGVTALMPLLGAFVADSYLGCYRTIAIASLLYILGLSLLTLSAVLPSLSSLDCKSGTKIVTCSPSKFQVTLFFSSLYLVAVAQGGHKPCVQAFGAGQFDGHDSKESKARSSFFNWSFLCLVGGSAASSLVLNYIQDNLNWGLGFGIPCISMAIALVVFLMGTRTYRYDDTKGHDKNPFFRIGKVFANAACNLRTTNAVRLGEMEAQETLGPESSQQYKFLDKALLAPVGSHGEGGVCRVSDIEDAKAVLRVLPIWVSGLAYAIACAQQSTLFTEQGITMDRTIWPGFQIPPATLQLFVGFSLILLIPIYDRLFVPLTRAITGRPSGITMLQRIGIGMFVSIICMIVAAMVETKRLGTAMEWGLVDKPKETIPMSFWWLVPQYMLLGVADVFATIGLQEFFYDQAPNELKSAGLSLFLSIVGVGNLLSSFLISVLEKTTGGEGKDSWFSDNLNRAHLDYFYWMLTGLSTMGFVLYLYVAKSYVYK</sequence>